<name>A0A1S8X8J9_OPIVI</name>
<accession>A0A1S8X8J9</accession>
<organism evidence="1 2">
    <name type="scientific">Opisthorchis viverrini</name>
    <name type="common">Southeast Asian liver fluke</name>
    <dbReference type="NCBI Taxonomy" id="6198"/>
    <lineage>
        <taxon>Eukaryota</taxon>
        <taxon>Metazoa</taxon>
        <taxon>Spiralia</taxon>
        <taxon>Lophotrochozoa</taxon>
        <taxon>Platyhelminthes</taxon>
        <taxon>Trematoda</taxon>
        <taxon>Digenea</taxon>
        <taxon>Opisthorchiida</taxon>
        <taxon>Opisthorchiata</taxon>
        <taxon>Opisthorchiidae</taxon>
        <taxon>Opisthorchis</taxon>
    </lineage>
</organism>
<dbReference type="AlphaFoldDB" id="A0A1S8X8J9"/>
<sequence length="47" mass="5381">MSRFTSVWRIYFSGYLRGVRFCNKRGRSLVAGPNRPKSMGTVSVRKA</sequence>
<proteinExistence type="predicted"/>
<gene>
    <name evidence="1" type="ORF">X801_01044</name>
</gene>
<evidence type="ECO:0000313" key="1">
    <source>
        <dbReference type="EMBL" id="OON23050.1"/>
    </source>
</evidence>
<protein>
    <submittedName>
        <fullName evidence="1">Uncharacterized protein</fullName>
    </submittedName>
</protein>
<dbReference type="EMBL" id="KV891619">
    <property type="protein sequence ID" value="OON23050.1"/>
    <property type="molecule type" value="Genomic_DNA"/>
</dbReference>
<dbReference type="Proteomes" id="UP000243686">
    <property type="component" value="Unassembled WGS sequence"/>
</dbReference>
<keyword evidence="2" id="KW-1185">Reference proteome</keyword>
<reference evidence="1 2" key="1">
    <citation type="submission" date="2015-03" db="EMBL/GenBank/DDBJ databases">
        <title>Draft genome of the nematode, Opisthorchis viverrini.</title>
        <authorList>
            <person name="Mitreva M."/>
        </authorList>
    </citation>
    <scope>NUCLEOTIDE SEQUENCE [LARGE SCALE GENOMIC DNA]</scope>
    <source>
        <strain evidence="1">Khon Kaen</strain>
    </source>
</reference>
<evidence type="ECO:0000313" key="2">
    <source>
        <dbReference type="Proteomes" id="UP000243686"/>
    </source>
</evidence>